<dbReference type="GO" id="GO:0046872">
    <property type="term" value="F:metal ion binding"/>
    <property type="evidence" value="ECO:0007669"/>
    <property type="project" value="UniProtKB-KW"/>
</dbReference>
<dbReference type="PROSITE" id="PS51471">
    <property type="entry name" value="FE2OG_OXY"/>
    <property type="match status" value="1"/>
</dbReference>
<comment type="function">
    <text evidence="6">Probable 2-oxoglutarate-dependent dioxygenase that may be involved in glucosinolates biosynthesis. May play a role in the production of aliphatic glucosinolates.</text>
</comment>
<gene>
    <name evidence="9" type="ORF">Dsin_013625</name>
</gene>
<dbReference type="InterPro" id="IPR005123">
    <property type="entry name" value="Oxoglu/Fe-dep_dioxygenase_dom"/>
</dbReference>
<sequence length="316" mass="36108">MGSQSPSSSIPVIDLSNEDLKPGTNNWVSTCKEIRHAMEEFGCFEAIYSKVSVELHKQVFDTSKELFDLPTEIKMKNTSTKPFFGYSGQFSTLKLYEALGIDNPTTLQSTQSFTNLMWPLGNDRFCESVRSYSELVVELDNMVIRMLFESYGLERCCESYIESINYLLRYINYRTPEKNESPIGITPHTDKSMTTIIHQNHINALKIRTRDNEWIDVQPSAPASSFIVMAGDALMAWSNDRILPCYHQVIMNHGADTRYSLGMFSFSNRIIEVPQEFVDDKSPLKYKPFNHFEFLHFIKSLAGSKSDSLIKGYCGI</sequence>
<keyword evidence="4 7" id="KW-0560">Oxidoreductase</keyword>
<dbReference type="Gene3D" id="2.60.120.330">
    <property type="entry name" value="B-lactam Antibiotic, Isopenicillin N Synthase, Chain"/>
    <property type="match status" value="1"/>
</dbReference>
<evidence type="ECO:0000256" key="2">
    <source>
        <dbReference type="ARBA" id="ARBA00022723"/>
    </source>
</evidence>
<dbReference type="EMBL" id="JANJYJ010000004">
    <property type="protein sequence ID" value="KAK3219655.1"/>
    <property type="molecule type" value="Genomic_DNA"/>
</dbReference>
<protein>
    <recommendedName>
        <fullName evidence="8">Fe2OG dioxygenase domain-containing protein</fullName>
    </recommendedName>
</protein>
<dbReference type="SUPFAM" id="SSF51197">
    <property type="entry name" value="Clavaminate synthase-like"/>
    <property type="match status" value="1"/>
</dbReference>
<feature type="domain" description="Fe2OG dioxygenase" evidence="8">
    <location>
        <begin position="163"/>
        <end position="269"/>
    </location>
</feature>
<evidence type="ECO:0000256" key="7">
    <source>
        <dbReference type="RuleBase" id="RU003682"/>
    </source>
</evidence>
<evidence type="ECO:0000256" key="5">
    <source>
        <dbReference type="ARBA" id="ARBA00023004"/>
    </source>
</evidence>
<dbReference type="GO" id="GO:0051213">
    <property type="term" value="F:dioxygenase activity"/>
    <property type="evidence" value="ECO:0007669"/>
    <property type="project" value="UniProtKB-KW"/>
</dbReference>
<dbReference type="PANTHER" id="PTHR47990">
    <property type="entry name" value="2-OXOGLUTARATE (2OG) AND FE(II)-DEPENDENT OXYGENASE SUPERFAMILY PROTEIN-RELATED"/>
    <property type="match status" value="1"/>
</dbReference>
<dbReference type="FunFam" id="2.60.120.330:FF:000022">
    <property type="entry name" value="Probable 2-oxoglutarate-dependent dioxygenase AOP1.2"/>
    <property type="match status" value="1"/>
</dbReference>
<evidence type="ECO:0000313" key="10">
    <source>
        <dbReference type="Proteomes" id="UP001281410"/>
    </source>
</evidence>
<keyword evidence="5 7" id="KW-0408">Iron</keyword>
<keyword evidence="2 7" id="KW-0479">Metal-binding</keyword>
<organism evidence="9 10">
    <name type="scientific">Dipteronia sinensis</name>
    <dbReference type="NCBI Taxonomy" id="43782"/>
    <lineage>
        <taxon>Eukaryota</taxon>
        <taxon>Viridiplantae</taxon>
        <taxon>Streptophyta</taxon>
        <taxon>Embryophyta</taxon>
        <taxon>Tracheophyta</taxon>
        <taxon>Spermatophyta</taxon>
        <taxon>Magnoliopsida</taxon>
        <taxon>eudicotyledons</taxon>
        <taxon>Gunneridae</taxon>
        <taxon>Pentapetalae</taxon>
        <taxon>rosids</taxon>
        <taxon>malvids</taxon>
        <taxon>Sapindales</taxon>
        <taxon>Sapindaceae</taxon>
        <taxon>Hippocastanoideae</taxon>
        <taxon>Acereae</taxon>
        <taxon>Dipteronia</taxon>
    </lineage>
</organism>
<keyword evidence="3" id="KW-0223">Dioxygenase</keyword>
<evidence type="ECO:0000256" key="3">
    <source>
        <dbReference type="ARBA" id="ARBA00022964"/>
    </source>
</evidence>
<comment type="similarity">
    <text evidence="1 7">Belongs to the iron/ascorbate-dependent oxidoreductase family.</text>
</comment>
<keyword evidence="10" id="KW-1185">Reference proteome</keyword>
<evidence type="ECO:0000256" key="6">
    <source>
        <dbReference type="ARBA" id="ARBA00057022"/>
    </source>
</evidence>
<dbReference type="InterPro" id="IPR027443">
    <property type="entry name" value="IPNS-like_sf"/>
</dbReference>
<accession>A0AAE0EAR9</accession>
<evidence type="ECO:0000256" key="1">
    <source>
        <dbReference type="ARBA" id="ARBA00008056"/>
    </source>
</evidence>
<dbReference type="InterPro" id="IPR026992">
    <property type="entry name" value="DIOX_N"/>
</dbReference>
<proteinExistence type="inferred from homology"/>
<evidence type="ECO:0000256" key="4">
    <source>
        <dbReference type="ARBA" id="ARBA00023002"/>
    </source>
</evidence>
<reference evidence="9" key="1">
    <citation type="journal article" date="2023" name="Plant J.">
        <title>Genome sequences and population genomics provide insights into the demographic history, inbreeding, and mutation load of two 'living fossil' tree species of Dipteronia.</title>
        <authorList>
            <person name="Feng Y."/>
            <person name="Comes H.P."/>
            <person name="Chen J."/>
            <person name="Zhu S."/>
            <person name="Lu R."/>
            <person name="Zhang X."/>
            <person name="Li P."/>
            <person name="Qiu J."/>
            <person name="Olsen K.M."/>
            <person name="Qiu Y."/>
        </authorList>
    </citation>
    <scope>NUCLEOTIDE SEQUENCE</scope>
    <source>
        <strain evidence="9">NBL</strain>
    </source>
</reference>
<name>A0AAE0EAR9_9ROSI</name>
<dbReference type="Proteomes" id="UP001281410">
    <property type="component" value="Unassembled WGS sequence"/>
</dbReference>
<comment type="caution">
    <text evidence="9">The sequence shown here is derived from an EMBL/GenBank/DDBJ whole genome shotgun (WGS) entry which is preliminary data.</text>
</comment>
<evidence type="ECO:0000259" key="8">
    <source>
        <dbReference type="PROSITE" id="PS51471"/>
    </source>
</evidence>
<evidence type="ECO:0000313" key="9">
    <source>
        <dbReference type="EMBL" id="KAK3219655.1"/>
    </source>
</evidence>
<dbReference type="Pfam" id="PF14226">
    <property type="entry name" value="DIOX_N"/>
    <property type="match status" value="1"/>
</dbReference>
<dbReference type="InterPro" id="IPR044861">
    <property type="entry name" value="IPNS-like_FE2OG_OXY"/>
</dbReference>
<dbReference type="InterPro" id="IPR050231">
    <property type="entry name" value="Iron_ascorbate_oxido_reductase"/>
</dbReference>
<dbReference type="AlphaFoldDB" id="A0AAE0EAR9"/>
<dbReference type="Pfam" id="PF03171">
    <property type="entry name" value="2OG-FeII_Oxy"/>
    <property type="match status" value="1"/>
</dbReference>